<dbReference type="Proteomes" id="UP000237319">
    <property type="component" value="Unassembled WGS sequence"/>
</dbReference>
<gene>
    <name evidence="1" type="ORF">LYSIN_01723</name>
</gene>
<reference evidence="1 2" key="1">
    <citation type="submission" date="2017-11" db="EMBL/GenBank/DDBJ databases">
        <title>Genome sequence of Lysinibacillus sphaericus, a lignin-degrading bacteria isolated from municipal solid waste soil.</title>
        <authorList>
            <person name="Persinoti G.F."/>
            <person name="Paixao D.A."/>
            <person name="Bugg T.D."/>
            <person name="Squina F.M."/>
        </authorList>
    </citation>
    <scope>NUCLEOTIDE SEQUENCE [LARGE SCALE GENOMIC DNA]</scope>
    <source>
        <strain evidence="1 2">A1</strain>
    </source>
</reference>
<organism evidence="1 2">
    <name type="scientific">Lysinibacillus sphaericus</name>
    <name type="common">Bacillus sphaericus</name>
    <dbReference type="NCBI Taxonomy" id="1421"/>
    <lineage>
        <taxon>Bacteria</taxon>
        <taxon>Bacillati</taxon>
        <taxon>Bacillota</taxon>
        <taxon>Bacilli</taxon>
        <taxon>Bacillales</taxon>
        <taxon>Bacillaceae</taxon>
        <taxon>Lysinibacillus</taxon>
    </lineage>
</organism>
<dbReference type="Gene3D" id="3.40.50.300">
    <property type="entry name" value="P-loop containing nucleotide triphosphate hydrolases"/>
    <property type="match status" value="1"/>
</dbReference>
<evidence type="ECO:0000313" key="2">
    <source>
        <dbReference type="Proteomes" id="UP000237319"/>
    </source>
</evidence>
<proteinExistence type="predicted"/>
<keyword evidence="2" id="KW-1185">Reference proteome</keyword>
<dbReference type="AlphaFoldDB" id="A0A2S5D1I8"/>
<accession>A0A2S5D1I8</accession>
<protein>
    <submittedName>
        <fullName evidence="1">Uncharacterized protein</fullName>
    </submittedName>
</protein>
<dbReference type="InterPro" id="IPR027417">
    <property type="entry name" value="P-loop_NTPase"/>
</dbReference>
<sequence>MIVKGFEDKLLEYSKKYFNKAYICSCVVQRRTIEFILYSDVEVLDFFSYKFIPYTIVKEGSLSADSFNVKAFSIYLNCAPIDLDCKFAFEDVDIVKNEKDNRKSIQCRKLALKRFNIFIMKKSKNIIVFDKESNSFLITGSSLISQLEDIRVLIRDILNIGLINEGFVEVHASAVANSQGKVNIICGNSNSGKTTILFDYLKQKYNLVSNGRVYLKPIKENLLVLGTPESIYIRPISFRNFPEILSVLPECEIEVGKLYDENCQPRDKIKSHYKEICKVFGCEAVQEGTLNEIVFPLLSSPDNKVNSNKIIHNNIINYDDICRREWSGAININSNLYKINMENLKKRLVDYSKKIFVFREKDNYLYYRKE</sequence>
<dbReference type="RefSeq" id="WP_103976960.1">
    <property type="nucleotide sequence ID" value="NZ_PGLV01000001.1"/>
</dbReference>
<dbReference type="SUPFAM" id="SSF53795">
    <property type="entry name" value="PEP carboxykinase-like"/>
    <property type="match status" value="1"/>
</dbReference>
<evidence type="ECO:0000313" key="1">
    <source>
        <dbReference type="EMBL" id="POZ56940.1"/>
    </source>
</evidence>
<dbReference type="EMBL" id="PGLV01000001">
    <property type="protein sequence ID" value="POZ56940.1"/>
    <property type="molecule type" value="Genomic_DNA"/>
</dbReference>
<comment type="caution">
    <text evidence="1">The sequence shown here is derived from an EMBL/GenBank/DDBJ whole genome shotgun (WGS) entry which is preliminary data.</text>
</comment>
<name>A0A2S5D1I8_LYSSH</name>